<protein>
    <submittedName>
        <fullName evidence="1">Uncharacterized protein</fullName>
    </submittedName>
</protein>
<proteinExistence type="predicted"/>
<dbReference type="Proteomes" id="UP001255696">
    <property type="component" value="Unassembled WGS sequence"/>
</dbReference>
<evidence type="ECO:0000313" key="1">
    <source>
        <dbReference type="EMBL" id="MDT2797053.1"/>
    </source>
</evidence>
<evidence type="ECO:0000313" key="2">
    <source>
        <dbReference type="Proteomes" id="UP001255696"/>
    </source>
</evidence>
<dbReference type="AlphaFoldDB" id="A0AAW8TPV2"/>
<comment type="caution">
    <text evidence="1">The sequence shown here is derived from an EMBL/GenBank/DDBJ whole genome shotgun (WGS) entry which is preliminary data.</text>
</comment>
<sequence length="94" mass="10416">MRARDKTGKIVEIWQISRKGPQPTWMKDVFVKNFLVWIDNHLRILLAGISPSVSQNIKKGATGLLGGGGFLGYSMYTLGFPGDVITNRKVLSPK</sequence>
<accession>A0AAW8TPV2</accession>
<dbReference type="EMBL" id="JARQBI010000015">
    <property type="protein sequence ID" value="MDT2797053.1"/>
    <property type="molecule type" value="Genomic_DNA"/>
</dbReference>
<name>A0AAW8TPV2_9ENTE</name>
<reference evidence="1" key="1">
    <citation type="submission" date="2023-03" db="EMBL/GenBank/DDBJ databases">
        <authorList>
            <person name="Shen W."/>
            <person name="Cai J."/>
        </authorList>
    </citation>
    <scope>NUCLEOTIDE SEQUENCE</scope>
    <source>
        <strain evidence="1">B245-2</strain>
    </source>
</reference>
<dbReference type="RefSeq" id="WP_311897753.1">
    <property type="nucleotide sequence ID" value="NZ_CP184653.1"/>
</dbReference>
<organism evidence="1 2">
    <name type="scientific">Enterococcus cecorum</name>
    <dbReference type="NCBI Taxonomy" id="44008"/>
    <lineage>
        <taxon>Bacteria</taxon>
        <taxon>Bacillati</taxon>
        <taxon>Bacillota</taxon>
        <taxon>Bacilli</taxon>
        <taxon>Lactobacillales</taxon>
        <taxon>Enterococcaceae</taxon>
        <taxon>Enterococcus</taxon>
    </lineage>
</organism>
<gene>
    <name evidence="1" type="ORF">P7H47_07335</name>
</gene>